<feature type="signal peptide" evidence="2">
    <location>
        <begin position="1"/>
        <end position="23"/>
    </location>
</feature>
<dbReference type="RefSeq" id="WP_242937155.1">
    <property type="nucleotide sequence ID" value="NZ_CP094326.1"/>
</dbReference>
<dbReference type="Proteomes" id="UP000829476">
    <property type="component" value="Chromosome"/>
</dbReference>
<dbReference type="Gene3D" id="2.60.40.550">
    <property type="entry name" value="Ecotin"/>
    <property type="match status" value="1"/>
</dbReference>
<accession>A0ABY3YLS5</accession>
<keyword evidence="4" id="KW-1185">Reference proteome</keyword>
<dbReference type="InterPro" id="IPR005658">
    <property type="entry name" value="Prot_inh_ecotin"/>
</dbReference>
<gene>
    <name evidence="3" type="ORF">MQE36_16935</name>
</gene>
<evidence type="ECO:0000256" key="1">
    <source>
        <dbReference type="ARBA" id="ARBA00010558"/>
    </source>
</evidence>
<feature type="chain" id="PRO_5046721447" evidence="2">
    <location>
        <begin position="24"/>
        <end position="166"/>
    </location>
</feature>
<dbReference type="PANTHER" id="PTHR35890:SF3">
    <property type="entry name" value="ECOTIN"/>
    <property type="match status" value="1"/>
</dbReference>
<evidence type="ECO:0000313" key="3">
    <source>
        <dbReference type="EMBL" id="UNY98749.1"/>
    </source>
</evidence>
<sequence>MKTISYKLAGISLIAFLCLTSVAMGQSSLRKTDLSVFPKPEKGFKQMVIEVPHSDNDAQKRIEFVVGKWMEVDTCNKHGLQGSIEEKDLKGWGYNYYIFNTNGNVMSTQMACLDKKMVSKFISGQPKMVRYNGKLPVVIYVPEGYDVQFKIFKAEEDVYQAGEVKQ</sequence>
<dbReference type="PANTHER" id="PTHR35890">
    <property type="match status" value="1"/>
</dbReference>
<dbReference type="SUPFAM" id="SSF49772">
    <property type="entry name" value="Ecotin, trypsin inhibitor"/>
    <property type="match status" value="1"/>
</dbReference>
<name>A0ABY3YLS5_9FLAO</name>
<evidence type="ECO:0000313" key="4">
    <source>
        <dbReference type="Proteomes" id="UP000829476"/>
    </source>
</evidence>
<reference evidence="3 4" key="1">
    <citation type="journal article" date="2018" name="Int. J. Syst. Evol. Microbiol.">
        <title>Zhouia spongiae sp. nov., isolated from a marine sponge.</title>
        <authorList>
            <person name="Zhuang L."/>
            <person name="Lin B."/>
            <person name="Qin F."/>
            <person name="Luo L."/>
        </authorList>
    </citation>
    <scope>NUCLEOTIDE SEQUENCE [LARGE SCALE GENOMIC DNA]</scope>
    <source>
        <strain evidence="3 4">HN-Y44</strain>
    </source>
</reference>
<organism evidence="3 4">
    <name type="scientific">Zhouia spongiae</name>
    <dbReference type="NCBI Taxonomy" id="2202721"/>
    <lineage>
        <taxon>Bacteria</taxon>
        <taxon>Pseudomonadati</taxon>
        <taxon>Bacteroidota</taxon>
        <taxon>Flavobacteriia</taxon>
        <taxon>Flavobacteriales</taxon>
        <taxon>Flavobacteriaceae</taxon>
        <taxon>Zhouia</taxon>
    </lineage>
</organism>
<dbReference type="Pfam" id="PF03974">
    <property type="entry name" value="Ecotin"/>
    <property type="match status" value="1"/>
</dbReference>
<protein>
    <submittedName>
        <fullName evidence="3">Ecotin family protein</fullName>
    </submittedName>
</protein>
<dbReference type="InterPro" id="IPR036198">
    <property type="entry name" value="Ecotin_sf"/>
</dbReference>
<dbReference type="EMBL" id="CP094326">
    <property type="protein sequence ID" value="UNY98749.1"/>
    <property type="molecule type" value="Genomic_DNA"/>
</dbReference>
<comment type="similarity">
    <text evidence="1">Belongs to the protease inhibitor I11 (ecotin) family.</text>
</comment>
<evidence type="ECO:0000256" key="2">
    <source>
        <dbReference type="SAM" id="SignalP"/>
    </source>
</evidence>
<proteinExistence type="inferred from homology"/>
<keyword evidence="2" id="KW-0732">Signal</keyword>